<keyword evidence="2" id="KW-1185">Reference proteome</keyword>
<proteinExistence type="predicted"/>
<accession>A0A1Z2XG80</accession>
<dbReference type="Proteomes" id="UP000186351">
    <property type="component" value="Chromosome"/>
</dbReference>
<evidence type="ECO:0000313" key="2">
    <source>
        <dbReference type="Proteomes" id="UP000186351"/>
    </source>
</evidence>
<dbReference type="EMBL" id="CP015402">
    <property type="protein sequence ID" value="ANU64461.1"/>
    <property type="molecule type" value="Genomic_DNA"/>
</dbReference>
<gene>
    <name evidence="1" type="ORF">A4V02_12515</name>
</gene>
<name>A0A1B1SCA4_9BACT</name>
<reference evidence="2" key="1">
    <citation type="submission" date="2016-04" db="EMBL/GenBank/DDBJ databases">
        <title>Complete Genome Sequences of Twelve Strains of a Stable Defined Moderately Diverse Mouse Microbiota 2 (sDMDMm2).</title>
        <authorList>
            <person name="Uchimura Y."/>
            <person name="Wyss M."/>
            <person name="Brugiroux S."/>
            <person name="Limenitakis J.P."/>
            <person name="Stecher B."/>
            <person name="McCoy K.D."/>
            <person name="Macpherson A.J."/>
        </authorList>
    </citation>
    <scope>NUCLEOTIDE SEQUENCE [LARGE SCALE GENOMIC DNA]</scope>
    <source>
        <strain evidence="2">YL27</strain>
    </source>
</reference>
<dbReference type="RefSeq" id="WP_068961739.1">
    <property type="nucleotide sequence ID" value="NZ_CAJTAP010000009.1"/>
</dbReference>
<dbReference type="OrthoDB" id="1030389at2"/>
<accession>A0A1B1SCA4</accession>
<dbReference type="AlphaFoldDB" id="A0A1B1SCA4"/>
<dbReference type="KEGG" id="pary:A4V02_12515"/>
<protein>
    <submittedName>
        <fullName evidence="1">Uncharacterized protein</fullName>
    </submittedName>
</protein>
<organism evidence="1 2">
    <name type="scientific">Muribaculum intestinale</name>
    <dbReference type="NCBI Taxonomy" id="1796646"/>
    <lineage>
        <taxon>Bacteria</taxon>
        <taxon>Pseudomonadati</taxon>
        <taxon>Bacteroidota</taxon>
        <taxon>Bacteroidia</taxon>
        <taxon>Bacteroidales</taxon>
        <taxon>Muribaculaceae</taxon>
        <taxon>Muribaculum</taxon>
    </lineage>
</organism>
<evidence type="ECO:0000313" key="1">
    <source>
        <dbReference type="EMBL" id="ANU64461.1"/>
    </source>
</evidence>
<sequence>MKQFNASHLEIKKWFTGRFETHPYETGWADEAIFFVMIEHIKGENPTLTAHVEISHDGVNWASDGSSPVTVSGRGLHPIKVQPNFGNWLRLAVNIDGGELFLNIQIHCKG</sequence>
<dbReference type="GeneID" id="65537698"/>
<dbReference type="STRING" id="1796646.A4V02_12515"/>